<evidence type="ECO:0000313" key="1">
    <source>
        <dbReference type="EMBL" id="GGJ32819.1"/>
    </source>
</evidence>
<evidence type="ECO:0000313" key="2">
    <source>
        <dbReference type="Proteomes" id="UP000625682"/>
    </source>
</evidence>
<dbReference type="Proteomes" id="UP000625682">
    <property type="component" value="Unassembled WGS sequence"/>
</dbReference>
<name>A0A917NWV2_9ACTN</name>
<keyword evidence="2" id="KW-1185">Reference proteome</keyword>
<protein>
    <submittedName>
        <fullName evidence="1">Uncharacterized protein</fullName>
    </submittedName>
</protein>
<dbReference type="EMBL" id="BMMU01000009">
    <property type="protein sequence ID" value="GGJ32819.1"/>
    <property type="molecule type" value="Genomic_DNA"/>
</dbReference>
<organism evidence="1 2">
    <name type="scientific">Streptomyces lacrimifluminis</name>
    <dbReference type="NCBI Taxonomy" id="1500077"/>
    <lineage>
        <taxon>Bacteria</taxon>
        <taxon>Bacillati</taxon>
        <taxon>Actinomycetota</taxon>
        <taxon>Actinomycetes</taxon>
        <taxon>Kitasatosporales</taxon>
        <taxon>Streptomycetaceae</taxon>
        <taxon>Streptomyces</taxon>
    </lineage>
</organism>
<accession>A0A917NWV2</accession>
<gene>
    <name evidence="1" type="ORF">GCM10012282_31740</name>
</gene>
<dbReference type="RefSeq" id="WP_189147986.1">
    <property type="nucleotide sequence ID" value="NZ_BAABER010000025.1"/>
</dbReference>
<reference evidence="1" key="1">
    <citation type="journal article" date="2014" name="Int. J. Syst. Evol. Microbiol.">
        <title>Complete genome sequence of Corynebacterium casei LMG S-19264T (=DSM 44701T), isolated from a smear-ripened cheese.</title>
        <authorList>
            <consortium name="US DOE Joint Genome Institute (JGI-PGF)"/>
            <person name="Walter F."/>
            <person name="Albersmeier A."/>
            <person name="Kalinowski J."/>
            <person name="Ruckert C."/>
        </authorList>
    </citation>
    <scope>NUCLEOTIDE SEQUENCE</scope>
    <source>
        <strain evidence="1">CGMCC 4.7272</strain>
    </source>
</reference>
<comment type="caution">
    <text evidence="1">The sequence shown here is derived from an EMBL/GenBank/DDBJ whole genome shotgun (WGS) entry which is preliminary data.</text>
</comment>
<reference evidence="1" key="2">
    <citation type="submission" date="2020-09" db="EMBL/GenBank/DDBJ databases">
        <authorList>
            <person name="Sun Q."/>
            <person name="Zhou Y."/>
        </authorList>
    </citation>
    <scope>NUCLEOTIDE SEQUENCE</scope>
    <source>
        <strain evidence="1">CGMCC 4.7272</strain>
    </source>
</reference>
<sequence>MAEEDDEDSYLDLPVWATRYPRWGTVHGRHHVPLLGTLYHRKPWYSGKVRVRYLPAGQAQWLTFTTDAHTLSEIITAADLAEVRTQISLCLTEAHP</sequence>
<dbReference type="AlphaFoldDB" id="A0A917NWV2"/>
<proteinExistence type="predicted"/>